<sequence>MSDNNKSNGKSLIFLGAIFSFSVVVFWLKKAFGIEWQTALETGGNLFAWGFLVGTVIFLGMKLEIGLILWASPLVIALLIPVFKPALKEITVFRNDNDEIIDELTLWYGTDWGMSLLFFSVLAVGYILIYLCHRND</sequence>
<organism evidence="2 3">
    <name type="scientific">Mixta intestinalis</name>
    <dbReference type="NCBI Taxonomy" id="1615494"/>
    <lineage>
        <taxon>Bacteria</taxon>
        <taxon>Pseudomonadati</taxon>
        <taxon>Pseudomonadota</taxon>
        <taxon>Gammaproteobacteria</taxon>
        <taxon>Enterobacterales</taxon>
        <taxon>Erwiniaceae</taxon>
        <taxon>Mixta</taxon>
    </lineage>
</organism>
<dbReference type="AlphaFoldDB" id="A0A6P1PXX6"/>
<dbReference type="RefSeq" id="WP_160620990.1">
    <property type="nucleotide sequence ID" value="NZ_CP028271.1"/>
</dbReference>
<feature type="transmembrane region" description="Helical" evidence="1">
    <location>
        <begin position="12"/>
        <end position="28"/>
    </location>
</feature>
<keyword evidence="1" id="KW-0472">Membrane</keyword>
<feature type="transmembrane region" description="Helical" evidence="1">
    <location>
        <begin position="67"/>
        <end position="87"/>
    </location>
</feature>
<gene>
    <name evidence="2" type="ORF">C7M51_01244</name>
</gene>
<dbReference type="OrthoDB" id="6636642at2"/>
<reference evidence="2 3" key="1">
    <citation type="submission" date="2018-03" db="EMBL/GenBank/DDBJ databases">
        <title>Pantoea intestinalis SRCM103226 isolated form the mealworm.</title>
        <authorList>
            <person name="Jeong D.-Y."/>
            <person name="Kim J.W."/>
        </authorList>
    </citation>
    <scope>NUCLEOTIDE SEQUENCE [LARGE SCALE GENOMIC DNA]</scope>
    <source>
        <strain evidence="2 3">SRCM103226</strain>
    </source>
</reference>
<keyword evidence="3" id="KW-1185">Reference proteome</keyword>
<feature type="transmembrane region" description="Helical" evidence="1">
    <location>
        <begin position="40"/>
        <end position="60"/>
    </location>
</feature>
<evidence type="ECO:0000256" key="1">
    <source>
        <dbReference type="SAM" id="Phobius"/>
    </source>
</evidence>
<keyword evidence="1" id="KW-0812">Transmembrane</keyword>
<keyword evidence="1" id="KW-1133">Transmembrane helix</keyword>
<dbReference type="KEGG" id="mint:C7M51_01244"/>
<protein>
    <submittedName>
        <fullName evidence="2">Uncharacterized protein</fullName>
    </submittedName>
</protein>
<dbReference type="EMBL" id="CP028271">
    <property type="protein sequence ID" value="QHM70962.1"/>
    <property type="molecule type" value="Genomic_DNA"/>
</dbReference>
<name>A0A6P1PXX6_9GAMM</name>
<accession>A0A6P1PXX6</accession>
<evidence type="ECO:0000313" key="2">
    <source>
        <dbReference type="EMBL" id="QHM70962.1"/>
    </source>
</evidence>
<proteinExistence type="predicted"/>
<dbReference type="Proteomes" id="UP000464053">
    <property type="component" value="Chromosome"/>
</dbReference>
<evidence type="ECO:0000313" key="3">
    <source>
        <dbReference type="Proteomes" id="UP000464053"/>
    </source>
</evidence>
<feature type="transmembrane region" description="Helical" evidence="1">
    <location>
        <begin position="112"/>
        <end position="132"/>
    </location>
</feature>